<evidence type="ECO:0000313" key="1">
    <source>
        <dbReference type="EMBL" id="AYV24669.1"/>
    </source>
</evidence>
<proteinExistence type="predicted"/>
<dbReference type="GeneID" id="64088816"/>
<dbReference type="AlphaFoldDB" id="A0A3G4VKD7"/>
<dbReference type="InterPro" id="IPR016875">
    <property type="entry name" value="UCP028200"/>
</dbReference>
<reference evidence="1 2" key="1">
    <citation type="submission" date="2018-11" db="EMBL/GenBank/DDBJ databases">
        <title>Complete Genome Sequence of Vbrio mediterranei 117-T6: a Potential Pathogen Bacteria Isolated from the Conchocelis of Pyropia.</title>
        <authorList>
            <person name="Liu Q."/>
        </authorList>
    </citation>
    <scope>NUCLEOTIDE SEQUENCE [LARGE SCALE GENOMIC DNA]</scope>
    <source>
        <strain evidence="1 2">117-T6</strain>
    </source>
</reference>
<sequence>MKKVGWVKSFGLFVSLLIVTGCTTKFLYSNLDWFIVDYIDDYVTLEDGQEEILTERILVLGDWHKSNELPRYLQQLTDIRNKDPKTVDAEYVSLQMEQVRQHTKRLVAQITPDLYALTQQMTDKQVKELLDNLEQKDEKFIKKYQGLQDEDVRLIYQQRIEENLERWFGPLTEQQKTLASRWANEMDVTVFDWQAHRQQMQHFMRQLLNRRSDLGYFQPEFQRLLNDSDSFYSEKLKLKIANNRLVAEKYIALALNSVTEKQHQHLIEEIDGWRDIASDLMTSALLDYSSTEKYAFPS</sequence>
<accession>A0A3G4VKD7</accession>
<dbReference type="PROSITE" id="PS51257">
    <property type="entry name" value="PROKAR_LIPOPROTEIN"/>
    <property type="match status" value="1"/>
</dbReference>
<name>A0A3G4VKD7_9VIBR</name>
<evidence type="ECO:0000313" key="2">
    <source>
        <dbReference type="Proteomes" id="UP000279760"/>
    </source>
</evidence>
<dbReference type="Pfam" id="PF19795">
    <property type="entry name" value="DUF6279"/>
    <property type="match status" value="1"/>
</dbReference>
<protein>
    <submittedName>
        <fullName evidence="1">Uncharacterized protein</fullName>
    </submittedName>
</protein>
<dbReference type="Proteomes" id="UP000279760">
    <property type="component" value="Chromosome 2"/>
</dbReference>
<dbReference type="RefSeq" id="WP_124942116.1">
    <property type="nucleotide sequence ID" value="NZ_CP033578.1"/>
</dbReference>
<gene>
    <name evidence="1" type="ORF">ECB94_25865</name>
</gene>
<organism evidence="1 2">
    <name type="scientific">Vibrio mediterranei</name>
    <dbReference type="NCBI Taxonomy" id="689"/>
    <lineage>
        <taxon>Bacteria</taxon>
        <taxon>Pseudomonadati</taxon>
        <taxon>Pseudomonadota</taxon>
        <taxon>Gammaproteobacteria</taxon>
        <taxon>Vibrionales</taxon>
        <taxon>Vibrionaceae</taxon>
        <taxon>Vibrio</taxon>
    </lineage>
</organism>
<dbReference type="EMBL" id="CP033578">
    <property type="protein sequence ID" value="AYV24669.1"/>
    <property type="molecule type" value="Genomic_DNA"/>
</dbReference>
<dbReference type="PIRSF" id="PIRSF028200">
    <property type="entry name" value="UCP028200"/>
    <property type="match status" value="1"/>
</dbReference>